<dbReference type="NCBIfam" id="TIGR03696">
    <property type="entry name" value="Rhs_assc_core"/>
    <property type="match status" value="1"/>
</dbReference>
<dbReference type="PANTHER" id="PTHR32305:SF15">
    <property type="entry name" value="PROTEIN RHSA-RELATED"/>
    <property type="match status" value="1"/>
</dbReference>
<reference evidence="3 4" key="1">
    <citation type="submission" date="2007-10" db="EMBL/GenBank/DDBJ databases">
        <title>Complete sequence of Desulfococcus oleovorans Hxd3.</title>
        <authorList>
            <consortium name="US DOE Joint Genome Institute"/>
            <person name="Copeland A."/>
            <person name="Lucas S."/>
            <person name="Lapidus A."/>
            <person name="Barry K."/>
            <person name="Glavina del Rio T."/>
            <person name="Dalin E."/>
            <person name="Tice H."/>
            <person name="Pitluck S."/>
            <person name="Kiss H."/>
            <person name="Brettin T."/>
            <person name="Bruce D."/>
            <person name="Detter J.C."/>
            <person name="Han C."/>
            <person name="Schmutz J."/>
            <person name="Larimer F."/>
            <person name="Land M."/>
            <person name="Hauser L."/>
            <person name="Kyrpides N."/>
            <person name="Kim E."/>
            <person name="Wawrik B."/>
            <person name="Richardson P."/>
        </authorList>
    </citation>
    <scope>NUCLEOTIDE SEQUENCE [LARGE SCALE GENOMIC DNA]</scope>
    <source>
        <strain evidence="4">DSM 6200 / JCM 39069 / Hxd3</strain>
    </source>
</reference>
<dbReference type="PRINTS" id="PR00394">
    <property type="entry name" value="RHSPROTEIN"/>
</dbReference>
<evidence type="ECO:0000313" key="4">
    <source>
        <dbReference type="Proteomes" id="UP000008561"/>
    </source>
</evidence>
<dbReference type="Pfam" id="PF25023">
    <property type="entry name" value="TEN_YD-shell"/>
    <property type="match status" value="1"/>
</dbReference>
<dbReference type="EMBL" id="CP000859">
    <property type="protein sequence ID" value="ABW67849.1"/>
    <property type="molecule type" value="Genomic_DNA"/>
</dbReference>
<dbReference type="InterPro" id="IPR022385">
    <property type="entry name" value="Rhs_assc_core"/>
</dbReference>
<gene>
    <name evidence="3" type="ordered locus">Dole_2045</name>
</gene>
<dbReference type="AlphaFoldDB" id="A8ZTR6"/>
<dbReference type="InterPro" id="IPR056823">
    <property type="entry name" value="TEN-like_YD-shell"/>
</dbReference>
<dbReference type="Proteomes" id="UP000008561">
    <property type="component" value="Chromosome"/>
</dbReference>
<dbReference type="STRING" id="96561.Dole_2045"/>
<dbReference type="PANTHER" id="PTHR32305">
    <property type="match status" value="1"/>
</dbReference>
<accession>A8ZTR6</accession>
<dbReference type="InterPro" id="IPR006530">
    <property type="entry name" value="YD"/>
</dbReference>
<dbReference type="Gene3D" id="2.180.10.10">
    <property type="entry name" value="RHS repeat-associated core"/>
    <property type="match status" value="1"/>
</dbReference>
<evidence type="ECO:0000313" key="3">
    <source>
        <dbReference type="EMBL" id="ABW67849.1"/>
    </source>
</evidence>
<dbReference type="HOGENOM" id="CLU_374967_0_0_7"/>
<dbReference type="RefSeq" id="WP_012175461.1">
    <property type="nucleotide sequence ID" value="NC_009943.1"/>
</dbReference>
<proteinExistence type="predicted"/>
<dbReference type="KEGG" id="dol:Dole_2045"/>
<organism evidence="3 4">
    <name type="scientific">Desulfosudis oleivorans (strain DSM 6200 / JCM 39069 / Hxd3)</name>
    <name type="common">Desulfococcus oleovorans</name>
    <dbReference type="NCBI Taxonomy" id="96561"/>
    <lineage>
        <taxon>Bacteria</taxon>
        <taxon>Pseudomonadati</taxon>
        <taxon>Thermodesulfobacteriota</taxon>
        <taxon>Desulfobacteria</taxon>
        <taxon>Desulfobacterales</taxon>
        <taxon>Desulfosudaceae</taxon>
        <taxon>Desulfosudis</taxon>
    </lineage>
</organism>
<sequence length="740" mass="80699">MQMNAAYSDIVGNLAFGQMTQMHMFRNGSGWDGTEWPSGSTGDPDITTWTYQPSTGLLTAKTDDEAKSTAYTYTAANRLATRTWARDNSTLVTTYAYDLNTGELTGIDYSGTTPDVAYAYTRAGQMYTVDDVVGTRTFAYNSALQPVTETIDGASGGLYSKTITRTYETSGVVGRPTGLSLTGYSVAYGYEPSTGRFAGVTWNTGAGEKTATYAYVADSDFVDTLTMENLVTDFVYEPNRDLKTQVRHTFGGADIAQYDYTYTALGQRKTMDLTPDLPDTLVEATTTYTPDNLNQYDAIETGGVTDNPVYDDDGNLTHQQGMVYTWNAENRLISVEPKTPAEGDKKVEFAYDYMGRRVKKFVYTFSAGSYQLSAASLFVYDGWNLIQELDGAGAVTKSYVWGLDLSQSLQEAGGVGGLLSMTDGVNTYLYCHDANGNVGRMVNAADGTVAAAYEYSPFGGLIHKSGTMAEENVFRFSTKYYDTETGLYYYGYRYYEPEMGRWVSRDPIQENGGHNLYAFVWNNSIDFIDLLGRQGRYSGPDGYLNQYSRDLSVNGGIPKGIDKPSSIFYGLSVEIPSISSSVKMSYVIAKGPTPAALFWWKLTANCSGETFCCKNQKTGNTEQWGKVSVSLDLSVGVEASMPTSGFKADGGIKISGMSTCPAEGVGAKATVVGYFIGGAGIYWSSSQLQLTFPIYPEFKEPQFDWSLSTNAGNNIELILKAGVKGSLEVYGPVGNMYKVI</sequence>
<dbReference type="eggNOG" id="COG3209">
    <property type="taxonomic scope" value="Bacteria"/>
</dbReference>
<feature type="domain" description="Teneurin-like YD-shell" evidence="2">
    <location>
        <begin position="416"/>
        <end position="506"/>
    </location>
</feature>
<evidence type="ECO:0000259" key="2">
    <source>
        <dbReference type="Pfam" id="PF25023"/>
    </source>
</evidence>
<protein>
    <submittedName>
        <fullName evidence="3">YD repeat protein</fullName>
    </submittedName>
</protein>
<keyword evidence="1" id="KW-0677">Repeat</keyword>
<dbReference type="InterPro" id="IPR050708">
    <property type="entry name" value="T6SS_VgrG/RHS"/>
</dbReference>
<name>A8ZTR6_DESOH</name>
<evidence type="ECO:0000256" key="1">
    <source>
        <dbReference type="ARBA" id="ARBA00022737"/>
    </source>
</evidence>
<dbReference type="NCBIfam" id="TIGR01643">
    <property type="entry name" value="YD_repeat_2x"/>
    <property type="match status" value="1"/>
</dbReference>
<keyword evidence="4" id="KW-1185">Reference proteome</keyword>